<sequence>NNSSSPSSNLDRDRDNSVSVGSASNQRQIINVEYGAADHDAVNDRQLQAEKTKAIETVSY</sequence>
<feature type="non-terminal residue" evidence="2">
    <location>
        <position position="1"/>
    </location>
</feature>
<dbReference type="Proteomes" id="UP001461960">
    <property type="component" value="Unassembled WGS sequence"/>
</dbReference>
<feature type="compositionally biased region" description="Polar residues" evidence="1">
    <location>
        <begin position="17"/>
        <end position="27"/>
    </location>
</feature>
<evidence type="ECO:0000313" key="3">
    <source>
        <dbReference type="Proteomes" id="UP001461960"/>
    </source>
</evidence>
<proteinExistence type="predicted"/>
<evidence type="ECO:0000313" key="2">
    <source>
        <dbReference type="EMBL" id="MEN2752700.1"/>
    </source>
</evidence>
<gene>
    <name evidence="2" type="ORF">AAIR29_13815</name>
</gene>
<dbReference type="SUPFAM" id="SSF101967">
    <property type="entry name" value="Adhesin YadA, collagen-binding domain"/>
    <property type="match status" value="1"/>
</dbReference>
<name>A0ABU9XB99_9GAMM</name>
<organism evidence="2 3">
    <name type="scientific">Psychrobacter saeujeotis</name>
    <dbReference type="NCBI Taxonomy" id="3143436"/>
    <lineage>
        <taxon>Bacteria</taxon>
        <taxon>Pseudomonadati</taxon>
        <taxon>Pseudomonadota</taxon>
        <taxon>Gammaproteobacteria</taxon>
        <taxon>Moraxellales</taxon>
        <taxon>Moraxellaceae</taxon>
        <taxon>Psychrobacter</taxon>
    </lineage>
</organism>
<evidence type="ECO:0000256" key="1">
    <source>
        <dbReference type="SAM" id="MobiDB-lite"/>
    </source>
</evidence>
<reference evidence="2 3" key="1">
    <citation type="submission" date="2024-05" db="EMBL/GenBank/DDBJ databases">
        <authorList>
            <person name="Kim H.-Y."/>
            <person name="Kim E."/>
            <person name="Cai Y."/>
            <person name="Yang S.-M."/>
            <person name="Lee W."/>
        </authorList>
    </citation>
    <scope>NUCLEOTIDE SEQUENCE [LARGE SCALE GENOMIC DNA]</scope>
    <source>
        <strain evidence="2 3">FBL11</strain>
    </source>
</reference>
<protein>
    <submittedName>
        <fullName evidence="2">Collagen-like triple helix repeat-containing protein</fullName>
    </submittedName>
</protein>
<dbReference type="InterPro" id="IPR011049">
    <property type="entry name" value="Serralysin-like_metalloprot_C"/>
</dbReference>
<comment type="caution">
    <text evidence="2">The sequence shown here is derived from an EMBL/GenBank/DDBJ whole genome shotgun (WGS) entry which is preliminary data.</text>
</comment>
<accession>A0ABU9XB99</accession>
<dbReference type="Gene3D" id="2.150.10.10">
    <property type="entry name" value="Serralysin-like metalloprotease, C-terminal"/>
    <property type="match status" value="1"/>
</dbReference>
<keyword evidence="3" id="KW-1185">Reference proteome</keyword>
<dbReference type="EMBL" id="JBDGHN010000065">
    <property type="protein sequence ID" value="MEN2752700.1"/>
    <property type="molecule type" value="Genomic_DNA"/>
</dbReference>
<feature type="region of interest" description="Disordered" evidence="1">
    <location>
        <begin position="1"/>
        <end position="27"/>
    </location>
</feature>